<protein>
    <recommendedName>
        <fullName evidence="3">TNase-like domain-containing protein</fullName>
    </recommendedName>
</protein>
<dbReference type="InterPro" id="IPR035437">
    <property type="entry name" value="SNase_OB-fold_sf"/>
</dbReference>
<name>A0A4V3GSY5_9GAMM</name>
<evidence type="ECO:0000313" key="2">
    <source>
        <dbReference type="Proteomes" id="UP000294489"/>
    </source>
</evidence>
<accession>A0A4V3GSY5</accession>
<dbReference type="Gene3D" id="2.40.50.90">
    <property type="match status" value="1"/>
</dbReference>
<gene>
    <name evidence="1" type="ORF">DFO67_12162</name>
</gene>
<evidence type="ECO:0000313" key="1">
    <source>
        <dbReference type="EMBL" id="TDX24673.1"/>
    </source>
</evidence>
<dbReference type="Proteomes" id="UP000294489">
    <property type="component" value="Unassembled WGS sequence"/>
</dbReference>
<dbReference type="RefSeq" id="WP_134020281.1">
    <property type="nucleotide sequence ID" value="NZ_SOEC01000021.1"/>
</dbReference>
<dbReference type="EMBL" id="SOEC01000021">
    <property type="protein sequence ID" value="TDX24673.1"/>
    <property type="molecule type" value="Genomic_DNA"/>
</dbReference>
<proteinExistence type="predicted"/>
<dbReference type="SUPFAM" id="SSF50199">
    <property type="entry name" value="Staphylococcal nuclease"/>
    <property type="match status" value="1"/>
</dbReference>
<reference evidence="1 2" key="1">
    <citation type="submission" date="2019-03" db="EMBL/GenBank/DDBJ databases">
        <title>Freshwater and sediment microbial communities from various areas in North America, analyzing microbe dynamics in response to fracking.</title>
        <authorList>
            <person name="Lamendella R."/>
        </authorList>
    </citation>
    <scope>NUCLEOTIDE SEQUENCE [LARGE SCALE GENOMIC DNA]</scope>
    <source>
        <strain evidence="1 2">6_TX</strain>
    </source>
</reference>
<dbReference type="AlphaFoldDB" id="A0A4V3GSY5"/>
<organism evidence="1 2">
    <name type="scientific">Modicisalibacter xianhensis</name>
    <dbReference type="NCBI Taxonomy" id="442341"/>
    <lineage>
        <taxon>Bacteria</taxon>
        <taxon>Pseudomonadati</taxon>
        <taxon>Pseudomonadota</taxon>
        <taxon>Gammaproteobacteria</taxon>
        <taxon>Oceanospirillales</taxon>
        <taxon>Halomonadaceae</taxon>
        <taxon>Modicisalibacter</taxon>
    </lineage>
</organism>
<dbReference type="OrthoDB" id="309040at2"/>
<comment type="caution">
    <text evidence="1">The sequence shown here is derived from an EMBL/GenBank/DDBJ whole genome shotgun (WGS) entry which is preliminary data.</text>
</comment>
<evidence type="ECO:0008006" key="3">
    <source>
        <dbReference type="Google" id="ProtNLM"/>
    </source>
</evidence>
<sequence length="82" mass="9194">MRVLGTNAPGLRSRCDTEAEQEREKALARQAKQFTVNALRSASGIELRYFERGSVYHVLAKVYVNGESLGHRMRQAGLAIPY</sequence>